<evidence type="ECO:0008006" key="4">
    <source>
        <dbReference type="Google" id="ProtNLM"/>
    </source>
</evidence>
<evidence type="ECO:0000256" key="1">
    <source>
        <dbReference type="SAM" id="SignalP"/>
    </source>
</evidence>
<comment type="caution">
    <text evidence="2">The sequence shown here is derived from an EMBL/GenBank/DDBJ whole genome shotgun (WGS) entry which is preliminary data.</text>
</comment>
<keyword evidence="3" id="KW-1185">Reference proteome</keyword>
<feature type="chain" id="PRO_5047454696" description="Chaplin domain-containing protein" evidence="1">
    <location>
        <begin position="30"/>
        <end position="105"/>
    </location>
</feature>
<organism evidence="2 3">
    <name type="scientific">Streptomyces boetiae</name>
    <dbReference type="NCBI Taxonomy" id="3075541"/>
    <lineage>
        <taxon>Bacteria</taxon>
        <taxon>Bacillati</taxon>
        <taxon>Actinomycetota</taxon>
        <taxon>Actinomycetes</taxon>
        <taxon>Kitasatosporales</taxon>
        <taxon>Streptomycetaceae</taxon>
        <taxon>Streptomyces</taxon>
    </lineage>
</organism>
<gene>
    <name evidence="2" type="ORF">RM780_20180</name>
</gene>
<dbReference type="Proteomes" id="UP001183388">
    <property type="component" value="Unassembled WGS sequence"/>
</dbReference>
<dbReference type="RefSeq" id="WP_311632219.1">
    <property type="nucleotide sequence ID" value="NZ_JAVREN010000034.1"/>
</dbReference>
<protein>
    <recommendedName>
        <fullName evidence="4">Chaplin domain-containing protein</fullName>
    </recommendedName>
</protein>
<sequence length="105" mass="10271">MARIRTARALAALAAVPLLLGAAAGAAQAAAGPLNYTVANTPVGTVVGDPARVAANNLGTTAAAQQSANGRGAANDSRIAGIDGSPFATVNQPENHPVVTFVVID</sequence>
<proteinExistence type="predicted"/>
<name>A0ABU2LD94_9ACTN</name>
<accession>A0ABU2LD94</accession>
<evidence type="ECO:0000313" key="3">
    <source>
        <dbReference type="Proteomes" id="UP001183388"/>
    </source>
</evidence>
<dbReference type="EMBL" id="JAVREN010000034">
    <property type="protein sequence ID" value="MDT0309262.1"/>
    <property type="molecule type" value="Genomic_DNA"/>
</dbReference>
<keyword evidence="1" id="KW-0732">Signal</keyword>
<reference evidence="3" key="1">
    <citation type="submission" date="2023-07" db="EMBL/GenBank/DDBJ databases">
        <title>30 novel species of actinomycetes from the DSMZ collection.</title>
        <authorList>
            <person name="Nouioui I."/>
        </authorList>
    </citation>
    <scope>NUCLEOTIDE SEQUENCE [LARGE SCALE GENOMIC DNA]</scope>
    <source>
        <strain evidence="3">DSM 44917</strain>
    </source>
</reference>
<feature type="signal peptide" evidence="1">
    <location>
        <begin position="1"/>
        <end position="29"/>
    </location>
</feature>
<evidence type="ECO:0000313" key="2">
    <source>
        <dbReference type="EMBL" id="MDT0309262.1"/>
    </source>
</evidence>